<feature type="compositionally biased region" description="Basic and acidic residues" evidence="8">
    <location>
        <begin position="150"/>
        <end position="163"/>
    </location>
</feature>
<evidence type="ECO:0000256" key="2">
    <source>
        <dbReference type="ARBA" id="ARBA00022737"/>
    </source>
</evidence>
<evidence type="ECO:0000256" key="8">
    <source>
        <dbReference type="SAM" id="MobiDB-lite"/>
    </source>
</evidence>
<keyword evidence="2" id="KW-0677">Repeat</keyword>
<feature type="domain" description="CRM" evidence="9">
    <location>
        <begin position="487"/>
        <end position="583"/>
    </location>
</feature>
<dbReference type="GO" id="GO:1990904">
    <property type="term" value="C:ribonucleoprotein complex"/>
    <property type="evidence" value="ECO:0007669"/>
    <property type="project" value="UniProtKB-KW"/>
</dbReference>
<feature type="region of interest" description="Disordered" evidence="8">
    <location>
        <begin position="745"/>
        <end position="780"/>
    </location>
</feature>
<evidence type="ECO:0000256" key="5">
    <source>
        <dbReference type="ARBA" id="ARBA00023187"/>
    </source>
</evidence>
<dbReference type="EMBL" id="BKCJ010005741">
    <property type="protein sequence ID" value="GEU68393.1"/>
    <property type="molecule type" value="Genomic_DNA"/>
</dbReference>
<feature type="compositionally biased region" description="Low complexity" evidence="8">
    <location>
        <begin position="92"/>
        <end position="102"/>
    </location>
</feature>
<keyword evidence="5" id="KW-0508">mRNA splicing</keyword>
<reference evidence="10" key="1">
    <citation type="journal article" date="2019" name="Sci. Rep.">
        <title>Draft genome of Tanacetum cinerariifolium, the natural source of mosquito coil.</title>
        <authorList>
            <person name="Yamashiro T."/>
            <person name="Shiraishi A."/>
            <person name="Satake H."/>
            <person name="Nakayama K."/>
        </authorList>
    </citation>
    <scope>NUCLEOTIDE SEQUENCE</scope>
</reference>
<comment type="caution">
    <text evidence="10">The sequence shown here is derived from an EMBL/GenBank/DDBJ whole genome shotgun (WGS) entry which is preliminary data.</text>
</comment>
<feature type="compositionally biased region" description="Acidic residues" evidence="8">
    <location>
        <begin position="608"/>
        <end position="623"/>
    </location>
</feature>
<evidence type="ECO:0000256" key="3">
    <source>
        <dbReference type="ARBA" id="ARBA00022884"/>
    </source>
</evidence>
<dbReference type="PANTHER" id="PTHR46247:SF1">
    <property type="entry name" value="CRS2-ASSOCIATED FACTOR 1, CHLOROPLASTIC"/>
    <property type="match status" value="1"/>
</dbReference>
<evidence type="ECO:0000256" key="1">
    <source>
        <dbReference type="ARBA" id="ARBA00022664"/>
    </source>
</evidence>
<evidence type="ECO:0000313" key="10">
    <source>
        <dbReference type="EMBL" id="GEU68393.1"/>
    </source>
</evidence>
<dbReference type="GO" id="GO:0000373">
    <property type="term" value="P:Group II intron splicing"/>
    <property type="evidence" value="ECO:0007669"/>
    <property type="project" value="InterPro"/>
</dbReference>
<feature type="compositionally biased region" description="Acidic residues" evidence="8">
    <location>
        <begin position="641"/>
        <end position="656"/>
    </location>
</feature>
<dbReference type="InterPro" id="IPR001890">
    <property type="entry name" value="RNA-binding_CRM"/>
</dbReference>
<organism evidence="10">
    <name type="scientific">Tanacetum cinerariifolium</name>
    <name type="common">Dalmatian daisy</name>
    <name type="synonym">Chrysanthemum cinerariifolium</name>
    <dbReference type="NCBI Taxonomy" id="118510"/>
    <lineage>
        <taxon>Eukaryota</taxon>
        <taxon>Viridiplantae</taxon>
        <taxon>Streptophyta</taxon>
        <taxon>Embryophyta</taxon>
        <taxon>Tracheophyta</taxon>
        <taxon>Spermatophyta</taxon>
        <taxon>Magnoliopsida</taxon>
        <taxon>eudicotyledons</taxon>
        <taxon>Gunneridae</taxon>
        <taxon>Pentapetalae</taxon>
        <taxon>asterids</taxon>
        <taxon>campanulids</taxon>
        <taxon>Asterales</taxon>
        <taxon>Asteraceae</taxon>
        <taxon>Asteroideae</taxon>
        <taxon>Anthemideae</taxon>
        <taxon>Anthemidinae</taxon>
        <taxon>Tanacetum</taxon>
    </lineage>
</organism>
<dbReference type="PROSITE" id="PS51295">
    <property type="entry name" value="CRM"/>
    <property type="match status" value="2"/>
</dbReference>
<keyword evidence="1" id="KW-0507">mRNA processing</keyword>
<feature type="compositionally biased region" description="Basic and acidic residues" evidence="8">
    <location>
        <begin position="756"/>
        <end position="767"/>
    </location>
</feature>
<keyword evidence="3 7" id="KW-0694">RNA-binding</keyword>
<evidence type="ECO:0000256" key="6">
    <source>
        <dbReference type="ARBA" id="ARBA00023274"/>
    </source>
</evidence>
<name>A0A6L2M314_TANCI</name>
<feature type="compositionally biased region" description="Polar residues" evidence="8">
    <location>
        <begin position="192"/>
        <end position="205"/>
    </location>
</feature>
<protein>
    <submittedName>
        <fullName evidence="10">CRS2-associated factor 1, chloroplastic</fullName>
    </submittedName>
</protein>
<feature type="domain" description="CRM" evidence="9">
    <location>
        <begin position="369"/>
        <end position="465"/>
    </location>
</feature>
<dbReference type="SMART" id="SM01103">
    <property type="entry name" value="CRS1_YhbY"/>
    <property type="match status" value="2"/>
</dbReference>
<dbReference type="PANTHER" id="PTHR46247">
    <property type="entry name" value="CRS2-ASSOCIATED FACTOR 1, CHLOROPLASTIC"/>
    <property type="match status" value="1"/>
</dbReference>
<evidence type="ECO:0000259" key="9">
    <source>
        <dbReference type="PROSITE" id="PS51295"/>
    </source>
</evidence>
<evidence type="ECO:0000256" key="4">
    <source>
        <dbReference type="ARBA" id="ARBA00022946"/>
    </source>
</evidence>
<dbReference type="InterPro" id="IPR044599">
    <property type="entry name" value="CAF1P_plant"/>
</dbReference>
<dbReference type="InterPro" id="IPR035920">
    <property type="entry name" value="YhbY-like_sf"/>
</dbReference>
<sequence>MSLTTFKPTIQFPIFTHQPPLRRPTTTTTTTIPHFSRWNNANAQKHIQKQQTQQDIETHLRFNKRFQSANNITKLQPPQTTVPPPFKSAGTPSLPSKPSIPGKKSKYSKPLNPNPRNPSFGNDDLGSGEPSWNTAASPPLLSGGSPKNPDSQKARKTSFERPNPRNTIYENHDSFSGERSWNSAASPPLLSGRSSKNPDSQNPRNANYGKYGSFSGEPSWKTAGETAARYPSLNSRNPNNQHPAFKRIVKMRQIKSEIDDASCVKVDEKGLSYVIPEAPFEFQYSYTETPKVKPIKLREAAIAPFGPGTIPRPWTGRKPLAPSKKKLEFDSFVLPPPHKKGVKPVQAPGPFLAGSGPKYVRDREEVLGEPLSKAEVDDLIKGCLKSDRQLNMGRDGLTHNMLDNIHAHWKRRRVCKIKCKGVCTVDMDNVRQQLEEKTGGKIIYSKGGVVYLFRGRNYNYKTRPVFPLMLWKPITPVYPRLIQRAPDGLTIEEASEMRHRGRQLIPICKLGKNGVYSDLAKNVREAFETCELVRINCEGMNGSDYRRIGAKLKDLVPCVLISFEQEHILMWRGRDWKSMFTQENEHQEANKNPDTESIEPLVVSLESSPDDLAEDEFEENEDENTTHTESIDSLVASLESSAEDLTEDEYEENEDENATHENFDDNENMTPDNSEDDISETTSKRDCLEGVMSLLNQAVQDGIAVVLEDPSLDADVVYAMAVAFAKSALPGPAFRHHRPDKVATEITEEQESGETVGKEVVRASERKKGNKTKTSPRTRKKENYLDVVPQATLRVDELAKLLVLCVLREDFRSRNSLQQQYSIPLEQGGTKHSSNFRS</sequence>
<feature type="region of interest" description="Disordered" evidence="8">
    <location>
        <begin position="608"/>
        <end position="683"/>
    </location>
</feature>
<dbReference type="GO" id="GO:0006397">
    <property type="term" value="P:mRNA processing"/>
    <property type="evidence" value="ECO:0007669"/>
    <property type="project" value="UniProtKB-KW"/>
</dbReference>
<feature type="compositionally biased region" description="Polar residues" evidence="8">
    <location>
        <begin position="232"/>
        <end position="242"/>
    </location>
</feature>
<accession>A0A6L2M314</accession>
<feature type="region of interest" description="Disordered" evidence="8">
    <location>
        <begin position="69"/>
        <end position="242"/>
    </location>
</feature>
<dbReference type="Gene3D" id="3.30.110.60">
    <property type="entry name" value="YhbY-like"/>
    <property type="match status" value="2"/>
</dbReference>
<dbReference type="SUPFAM" id="SSF75471">
    <property type="entry name" value="YhbY-like"/>
    <property type="match status" value="2"/>
</dbReference>
<feature type="compositionally biased region" description="Basic residues" evidence="8">
    <location>
        <begin position="768"/>
        <end position="780"/>
    </location>
</feature>
<proteinExistence type="predicted"/>
<feature type="compositionally biased region" description="Polar residues" evidence="8">
    <location>
        <begin position="69"/>
        <end position="79"/>
    </location>
</feature>
<keyword evidence="4" id="KW-0809">Transit peptide</keyword>
<keyword evidence="6" id="KW-0687">Ribonucleoprotein</keyword>
<gene>
    <name evidence="10" type="ORF">Tci_040371</name>
</gene>
<dbReference type="AlphaFoldDB" id="A0A6L2M314"/>
<dbReference type="GO" id="GO:0003723">
    <property type="term" value="F:RNA binding"/>
    <property type="evidence" value="ECO:0007669"/>
    <property type="project" value="UniProtKB-UniRule"/>
</dbReference>
<dbReference type="Pfam" id="PF01985">
    <property type="entry name" value="CRS1_YhbY"/>
    <property type="match status" value="2"/>
</dbReference>
<dbReference type="FunFam" id="3.30.110.60:FF:000002">
    <property type="entry name" value="CRS2-associated factor 1, chloroplastic"/>
    <property type="match status" value="2"/>
</dbReference>
<evidence type="ECO:0000256" key="7">
    <source>
        <dbReference type="PROSITE-ProRule" id="PRU00626"/>
    </source>
</evidence>